<reference evidence="9 10" key="1">
    <citation type="journal article" date="2014" name="Int. J. Syst. Evol. Microbiol.">
        <title>Lysinibacillus halotolerans sp. nov., isolated from saline-alkaline soil.</title>
        <authorList>
            <person name="Kong D."/>
            <person name="Wang Y."/>
            <person name="Zhao B."/>
            <person name="Li Y."/>
            <person name="Song J."/>
            <person name="Zhai Y."/>
            <person name="Zhang C."/>
            <person name="Wang H."/>
            <person name="Chen X."/>
            <person name="Zhao B."/>
            <person name="Ruan Z."/>
        </authorList>
    </citation>
    <scope>NUCLEOTIDE SEQUENCE [LARGE SCALE GENOMIC DNA]</scope>
    <source>
        <strain evidence="9 10">MCCC 1A12703</strain>
    </source>
</reference>
<evidence type="ECO:0000256" key="3">
    <source>
        <dbReference type="ARBA" id="ARBA00022475"/>
    </source>
</evidence>
<keyword evidence="6" id="KW-0406">Ion transport</keyword>
<dbReference type="InterPro" id="IPR003445">
    <property type="entry name" value="Cat_transpt"/>
</dbReference>
<feature type="transmembrane region" description="Helical" evidence="8">
    <location>
        <begin position="199"/>
        <end position="220"/>
    </location>
</feature>
<feature type="transmembrane region" description="Helical" evidence="8">
    <location>
        <begin position="360"/>
        <end position="380"/>
    </location>
</feature>
<comment type="subcellular location">
    <subcellularLocation>
        <location evidence="1">Cell membrane</location>
        <topology evidence="1">Multi-pass membrane protein</topology>
    </subcellularLocation>
</comment>
<accession>A0A3M8H4A0</accession>
<dbReference type="GO" id="GO:0008324">
    <property type="term" value="F:monoatomic cation transmembrane transporter activity"/>
    <property type="evidence" value="ECO:0007669"/>
    <property type="project" value="InterPro"/>
</dbReference>
<keyword evidence="5 8" id="KW-1133">Transmembrane helix</keyword>
<proteinExistence type="predicted"/>
<evidence type="ECO:0000256" key="1">
    <source>
        <dbReference type="ARBA" id="ARBA00004651"/>
    </source>
</evidence>
<evidence type="ECO:0000256" key="5">
    <source>
        <dbReference type="ARBA" id="ARBA00022989"/>
    </source>
</evidence>
<keyword evidence="3" id="KW-1003">Cell membrane</keyword>
<evidence type="ECO:0000256" key="2">
    <source>
        <dbReference type="ARBA" id="ARBA00022448"/>
    </source>
</evidence>
<dbReference type="AlphaFoldDB" id="A0A3M8H4A0"/>
<dbReference type="EMBL" id="RHLQ01000055">
    <property type="protein sequence ID" value="RNC97276.1"/>
    <property type="molecule type" value="Genomic_DNA"/>
</dbReference>
<sequence length="456" mass="51046">MNKEANQVVRYTKKTRIITPFQLLVTYYFIAIATSFLLLRIPAVYQDNVEISLVDTLFTAVSAVSVTGLTVFDISSTFTHFGMFVLLIILQLGAIGIMSLGTFLWIITGKRIGMRERQLIMIDYNQYNLSGVVQLLKEIVKVLFIIEAIGALILSIHYHQYFDTWGEAFKHGVFASISATTNGGFDITGDSLRPFHSDYFVQFITMILIVLGAIGFPVLIELKNFLFRKDPTFRFSLFTKITTLTYGILFVAGSIIILIIESFQSFRGMPWHEKLFTAMFHSISTRSGGLTTFDITQFSEATDIFLSFLMFIGSSPSSVGGGIRTTTFALAILFLINFANGRTEIQLFGREIYLIDIFRSYAVIILAFFMVMIATMILLITEPAASTTQIIFEITSAFGTSGMSLGITEHLSTEGKFVIMILMFIGRVGLISFLYTLGGKAEKAPYRYPKERVIIG</sequence>
<dbReference type="GO" id="GO:0005886">
    <property type="term" value="C:plasma membrane"/>
    <property type="evidence" value="ECO:0007669"/>
    <property type="project" value="UniProtKB-SubCell"/>
</dbReference>
<keyword evidence="4 8" id="KW-0812">Transmembrane</keyword>
<organism evidence="9 10">
    <name type="scientific">Lysinibacillus halotolerans</name>
    <dbReference type="NCBI Taxonomy" id="1368476"/>
    <lineage>
        <taxon>Bacteria</taxon>
        <taxon>Bacillati</taxon>
        <taxon>Bacillota</taxon>
        <taxon>Bacilli</taxon>
        <taxon>Bacillales</taxon>
        <taxon>Bacillaceae</taxon>
        <taxon>Lysinibacillus</taxon>
    </lineage>
</organism>
<feature type="transmembrane region" description="Helical" evidence="8">
    <location>
        <begin position="84"/>
        <end position="107"/>
    </location>
</feature>
<evidence type="ECO:0000256" key="8">
    <source>
        <dbReference type="SAM" id="Phobius"/>
    </source>
</evidence>
<feature type="transmembrane region" description="Helical" evidence="8">
    <location>
        <begin position="319"/>
        <end position="339"/>
    </location>
</feature>
<feature type="transmembrane region" description="Helical" evidence="8">
    <location>
        <begin position="20"/>
        <end position="39"/>
    </location>
</feature>
<protein>
    <submittedName>
        <fullName evidence="9">TrkH family potassium uptake protein</fullName>
    </submittedName>
</protein>
<feature type="transmembrane region" description="Helical" evidence="8">
    <location>
        <begin position="417"/>
        <end position="437"/>
    </location>
</feature>
<evidence type="ECO:0000313" key="9">
    <source>
        <dbReference type="EMBL" id="RNC97276.1"/>
    </source>
</evidence>
<keyword evidence="7 8" id="KW-0472">Membrane</keyword>
<dbReference type="Proteomes" id="UP000279909">
    <property type="component" value="Unassembled WGS sequence"/>
</dbReference>
<evidence type="ECO:0000256" key="4">
    <source>
        <dbReference type="ARBA" id="ARBA00022692"/>
    </source>
</evidence>
<dbReference type="OrthoDB" id="9810952at2"/>
<dbReference type="PANTHER" id="PTHR32024">
    <property type="entry name" value="TRK SYSTEM POTASSIUM UPTAKE PROTEIN TRKG-RELATED"/>
    <property type="match status" value="1"/>
</dbReference>
<dbReference type="GO" id="GO:0030001">
    <property type="term" value="P:metal ion transport"/>
    <property type="evidence" value="ECO:0007669"/>
    <property type="project" value="UniProtKB-ARBA"/>
</dbReference>
<keyword evidence="10" id="KW-1185">Reference proteome</keyword>
<gene>
    <name evidence="9" type="ORF">EC501_16035</name>
</gene>
<dbReference type="Pfam" id="PF02386">
    <property type="entry name" value="TrkH"/>
    <property type="match status" value="1"/>
</dbReference>
<evidence type="ECO:0000256" key="7">
    <source>
        <dbReference type="ARBA" id="ARBA00023136"/>
    </source>
</evidence>
<dbReference type="PANTHER" id="PTHR32024:SF4">
    <property type="entry name" value="KTR SYSTEM POTASSIUM UPTAKE PROTEIN D"/>
    <property type="match status" value="1"/>
</dbReference>
<keyword evidence="2" id="KW-0813">Transport</keyword>
<name>A0A3M8H4A0_9BACI</name>
<evidence type="ECO:0000256" key="6">
    <source>
        <dbReference type="ARBA" id="ARBA00023065"/>
    </source>
</evidence>
<feature type="transmembrane region" description="Helical" evidence="8">
    <location>
        <begin position="241"/>
        <end position="260"/>
    </location>
</feature>
<feature type="transmembrane region" description="Helical" evidence="8">
    <location>
        <begin position="139"/>
        <end position="158"/>
    </location>
</feature>
<evidence type="ECO:0000313" key="10">
    <source>
        <dbReference type="Proteomes" id="UP000279909"/>
    </source>
</evidence>
<comment type="caution">
    <text evidence="9">The sequence shown here is derived from an EMBL/GenBank/DDBJ whole genome shotgun (WGS) entry which is preliminary data.</text>
</comment>